<evidence type="ECO:0000256" key="2">
    <source>
        <dbReference type="ARBA" id="ARBA00004236"/>
    </source>
</evidence>
<evidence type="ECO:0000256" key="17">
    <source>
        <dbReference type="ARBA" id="ARBA00025207"/>
    </source>
</evidence>
<dbReference type="Pfam" id="PF08448">
    <property type="entry name" value="PAS_4"/>
    <property type="match status" value="1"/>
</dbReference>
<evidence type="ECO:0000256" key="15">
    <source>
        <dbReference type="ARBA" id="ARBA00023012"/>
    </source>
</evidence>
<keyword evidence="5" id="KW-0813">Transport</keyword>
<gene>
    <name evidence="19" type="primary">phoR</name>
    <name evidence="19" type="ORF">DZC52_00610</name>
</gene>
<evidence type="ECO:0000256" key="9">
    <source>
        <dbReference type="ARBA" id="ARBA00022679"/>
    </source>
</evidence>
<dbReference type="PANTHER" id="PTHR45453:SF1">
    <property type="entry name" value="PHOSPHATE REGULON SENSOR PROTEIN PHOR"/>
    <property type="match status" value="1"/>
</dbReference>
<dbReference type="SUPFAM" id="SSF47384">
    <property type="entry name" value="Homodimeric domain of signal transducing histidine kinase"/>
    <property type="match status" value="1"/>
</dbReference>
<evidence type="ECO:0000256" key="3">
    <source>
        <dbReference type="ARBA" id="ARBA00012438"/>
    </source>
</evidence>
<evidence type="ECO:0000256" key="11">
    <source>
        <dbReference type="ARBA" id="ARBA00022741"/>
    </source>
</evidence>
<dbReference type="Gene3D" id="3.30.565.10">
    <property type="entry name" value="Histidine kinase-like ATPase, C-terminal domain"/>
    <property type="match status" value="1"/>
</dbReference>
<dbReference type="Pfam" id="PF02518">
    <property type="entry name" value="HATPase_c"/>
    <property type="match status" value="1"/>
</dbReference>
<dbReference type="EC" id="2.7.13.3" evidence="3"/>
<evidence type="ECO:0000256" key="5">
    <source>
        <dbReference type="ARBA" id="ARBA00022448"/>
    </source>
</evidence>
<keyword evidence="20" id="KW-1185">Reference proteome</keyword>
<keyword evidence="11" id="KW-0547">Nucleotide-binding</keyword>
<dbReference type="InterPro" id="IPR021766">
    <property type="entry name" value="PhoR_N"/>
</dbReference>
<keyword evidence="6" id="KW-1003">Cell membrane</keyword>
<dbReference type="InterPro" id="IPR005467">
    <property type="entry name" value="His_kinase_dom"/>
</dbReference>
<comment type="subcellular location">
    <subcellularLocation>
        <location evidence="2">Cell membrane</location>
    </subcellularLocation>
</comment>
<evidence type="ECO:0000256" key="12">
    <source>
        <dbReference type="ARBA" id="ARBA00022777"/>
    </source>
</evidence>
<keyword evidence="9" id="KW-0808">Transferase</keyword>
<dbReference type="InterPro" id="IPR050351">
    <property type="entry name" value="BphY/WalK/GraS-like"/>
</dbReference>
<keyword evidence="7" id="KW-0597">Phosphoprotein</keyword>
<dbReference type="GO" id="GO:0006817">
    <property type="term" value="P:phosphate ion transport"/>
    <property type="evidence" value="ECO:0007669"/>
    <property type="project" value="UniProtKB-KW"/>
</dbReference>
<name>A0A3E1KCV6_9GAMM</name>
<dbReference type="RefSeq" id="WP_116649183.1">
    <property type="nucleotide sequence ID" value="NZ_QUZK01000003.1"/>
</dbReference>
<dbReference type="Proteomes" id="UP000260351">
    <property type="component" value="Unassembled WGS sequence"/>
</dbReference>
<proteinExistence type="predicted"/>
<dbReference type="Pfam" id="PF00512">
    <property type="entry name" value="HisKA"/>
    <property type="match status" value="1"/>
</dbReference>
<dbReference type="SUPFAM" id="SSF55874">
    <property type="entry name" value="ATPase domain of HSP90 chaperone/DNA topoisomerase II/histidine kinase"/>
    <property type="match status" value="1"/>
</dbReference>
<dbReference type="Gene3D" id="3.30.450.20">
    <property type="entry name" value="PAS domain"/>
    <property type="match status" value="1"/>
</dbReference>
<keyword evidence="12 19" id="KW-0418">Kinase</keyword>
<dbReference type="GO" id="GO:0004721">
    <property type="term" value="F:phosphoprotein phosphatase activity"/>
    <property type="evidence" value="ECO:0007669"/>
    <property type="project" value="InterPro"/>
</dbReference>
<dbReference type="GO" id="GO:0005886">
    <property type="term" value="C:plasma membrane"/>
    <property type="evidence" value="ECO:0007669"/>
    <property type="project" value="UniProtKB-SubCell"/>
</dbReference>
<keyword evidence="10" id="KW-0812">Transmembrane</keyword>
<comment type="function">
    <text evidence="17">Member of the two-component regulatory system PhoR/PhoB involved in the phosphate regulon genes expression. PhoR may function as a membrane-associated protein kinase that phosphorylates PhoB in response to environmental signals.</text>
</comment>
<evidence type="ECO:0000259" key="18">
    <source>
        <dbReference type="PROSITE" id="PS50109"/>
    </source>
</evidence>
<feature type="domain" description="Histidine kinase" evidence="18">
    <location>
        <begin position="209"/>
        <end position="426"/>
    </location>
</feature>
<dbReference type="InterPro" id="IPR004358">
    <property type="entry name" value="Sig_transdc_His_kin-like_C"/>
</dbReference>
<reference evidence="19 20" key="1">
    <citation type="submission" date="2018-08" db="EMBL/GenBank/DDBJ databases">
        <title>Wenzhouxiangella salilacus sp. nov., a novel bacterium isolated from a saline lake in Xinjiang Province, China.</title>
        <authorList>
            <person name="Han S."/>
        </authorList>
    </citation>
    <scope>NUCLEOTIDE SEQUENCE [LARGE SCALE GENOMIC DNA]</scope>
    <source>
        <strain evidence="19 20">XDB06</strain>
    </source>
</reference>
<dbReference type="Pfam" id="PF11808">
    <property type="entry name" value="PhoR"/>
    <property type="match status" value="1"/>
</dbReference>
<dbReference type="GO" id="GO:0016036">
    <property type="term" value="P:cellular response to phosphate starvation"/>
    <property type="evidence" value="ECO:0007669"/>
    <property type="project" value="TreeGrafter"/>
</dbReference>
<dbReference type="NCBIfam" id="TIGR02966">
    <property type="entry name" value="phoR_proteo"/>
    <property type="match status" value="1"/>
</dbReference>
<dbReference type="CDD" id="cd00130">
    <property type="entry name" value="PAS"/>
    <property type="match status" value="1"/>
</dbReference>
<evidence type="ECO:0000256" key="8">
    <source>
        <dbReference type="ARBA" id="ARBA00022592"/>
    </source>
</evidence>
<keyword evidence="16" id="KW-0472">Membrane</keyword>
<sequence>MPRAWVSELLFLAALLAGALVLALFFGYLPWFLLLALAILFGRWCHQLYRLDSWLRSRRRNPPSSWGVWGQLFDDYYRLRRRHHLSKRRLAAVIREFREATAAMPDGTLVLDREFRILWYNQAACTLAGLTSRSDFGQPVSNLIRSPRLVAFIEVGDFERSLEIPSPVDPTRRLMLRIVPYGDEQYLMLIRDVTRLHRLQAMRRDFVANASHELRSPLTVLGGYLDSMVEDRDLDPAWRAPVRQMRAQCQRMNNLVNDLLELSRLETEESDAPMDSPVDMPALIRRLGRDAVLADAEAHPLDIDIETERCLHGVENELYSALSNLVINAFRYSEAERPVSVRWHEADDGGLVFEVQDRGVGIDRRHLPFITQRFYRVDSSHSRAQGGTGLGLAIVKHVLKRHGAELDVESEPGVGSIFRCVFPSERACATRQRRSSAV</sequence>
<organism evidence="19 20">
    <name type="scientific">Wenzhouxiangella sediminis</name>
    <dbReference type="NCBI Taxonomy" id="1792836"/>
    <lineage>
        <taxon>Bacteria</taxon>
        <taxon>Pseudomonadati</taxon>
        <taxon>Pseudomonadota</taxon>
        <taxon>Gammaproteobacteria</taxon>
        <taxon>Chromatiales</taxon>
        <taxon>Wenzhouxiangellaceae</taxon>
        <taxon>Wenzhouxiangella</taxon>
    </lineage>
</organism>
<dbReference type="InterPro" id="IPR036890">
    <property type="entry name" value="HATPase_C_sf"/>
</dbReference>
<evidence type="ECO:0000256" key="13">
    <source>
        <dbReference type="ARBA" id="ARBA00022840"/>
    </source>
</evidence>
<dbReference type="InterPro" id="IPR003661">
    <property type="entry name" value="HisK_dim/P_dom"/>
</dbReference>
<dbReference type="OrthoDB" id="9813151at2"/>
<evidence type="ECO:0000256" key="14">
    <source>
        <dbReference type="ARBA" id="ARBA00022989"/>
    </source>
</evidence>
<dbReference type="Gene3D" id="1.10.287.130">
    <property type="match status" value="1"/>
</dbReference>
<dbReference type="FunFam" id="1.10.287.130:FF:000001">
    <property type="entry name" value="Two-component sensor histidine kinase"/>
    <property type="match status" value="1"/>
</dbReference>
<evidence type="ECO:0000256" key="6">
    <source>
        <dbReference type="ARBA" id="ARBA00022475"/>
    </source>
</evidence>
<evidence type="ECO:0000256" key="16">
    <source>
        <dbReference type="ARBA" id="ARBA00023136"/>
    </source>
</evidence>
<dbReference type="PROSITE" id="PS50109">
    <property type="entry name" value="HIS_KIN"/>
    <property type="match status" value="1"/>
</dbReference>
<dbReference type="GO" id="GO:0005524">
    <property type="term" value="F:ATP binding"/>
    <property type="evidence" value="ECO:0007669"/>
    <property type="project" value="UniProtKB-KW"/>
</dbReference>
<comment type="catalytic activity">
    <reaction evidence="1">
        <text>ATP + protein L-histidine = ADP + protein N-phospho-L-histidine.</text>
        <dbReference type="EC" id="2.7.13.3"/>
    </reaction>
</comment>
<evidence type="ECO:0000256" key="4">
    <source>
        <dbReference type="ARBA" id="ARBA00019665"/>
    </source>
</evidence>
<evidence type="ECO:0000313" key="19">
    <source>
        <dbReference type="EMBL" id="RFF32869.1"/>
    </source>
</evidence>
<comment type="caution">
    <text evidence="19">The sequence shown here is derived from an EMBL/GenBank/DDBJ whole genome shotgun (WGS) entry which is preliminary data.</text>
</comment>
<dbReference type="AlphaFoldDB" id="A0A3E1KCV6"/>
<dbReference type="InterPro" id="IPR036097">
    <property type="entry name" value="HisK_dim/P_sf"/>
</dbReference>
<keyword evidence="15" id="KW-0902">Two-component regulatory system</keyword>
<dbReference type="InterPro" id="IPR013656">
    <property type="entry name" value="PAS_4"/>
</dbReference>
<dbReference type="InterPro" id="IPR000014">
    <property type="entry name" value="PAS"/>
</dbReference>
<accession>A0A3E1KCV6</accession>
<dbReference type="InterPro" id="IPR014310">
    <property type="entry name" value="Sig_transdc_His_kinase_PhoR"/>
</dbReference>
<protein>
    <recommendedName>
        <fullName evidence="4">Phosphate regulon sensor protein PhoR</fullName>
        <ecNumber evidence="3">2.7.13.3</ecNumber>
    </recommendedName>
</protein>
<dbReference type="InterPro" id="IPR035965">
    <property type="entry name" value="PAS-like_dom_sf"/>
</dbReference>
<evidence type="ECO:0000256" key="1">
    <source>
        <dbReference type="ARBA" id="ARBA00000085"/>
    </source>
</evidence>
<dbReference type="EMBL" id="QUZK01000003">
    <property type="protein sequence ID" value="RFF32869.1"/>
    <property type="molecule type" value="Genomic_DNA"/>
</dbReference>
<dbReference type="SUPFAM" id="SSF55785">
    <property type="entry name" value="PYP-like sensor domain (PAS domain)"/>
    <property type="match status" value="1"/>
</dbReference>
<dbReference type="SMART" id="SM00091">
    <property type="entry name" value="PAS"/>
    <property type="match status" value="1"/>
</dbReference>
<keyword evidence="13" id="KW-0067">ATP-binding</keyword>
<dbReference type="PRINTS" id="PR00344">
    <property type="entry name" value="BCTRLSENSOR"/>
</dbReference>
<keyword evidence="8" id="KW-0592">Phosphate transport</keyword>
<keyword evidence="14" id="KW-1133">Transmembrane helix</keyword>
<evidence type="ECO:0000256" key="10">
    <source>
        <dbReference type="ARBA" id="ARBA00022692"/>
    </source>
</evidence>
<dbReference type="SMART" id="SM00387">
    <property type="entry name" value="HATPase_c"/>
    <property type="match status" value="1"/>
</dbReference>
<evidence type="ECO:0000313" key="20">
    <source>
        <dbReference type="Proteomes" id="UP000260351"/>
    </source>
</evidence>
<dbReference type="SMART" id="SM00388">
    <property type="entry name" value="HisKA"/>
    <property type="match status" value="1"/>
</dbReference>
<dbReference type="CDD" id="cd00082">
    <property type="entry name" value="HisKA"/>
    <property type="match status" value="1"/>
</dbReference>
<dbReference type="PANTHER" id="PTHR45453">
    <property type="entry name" value="PHOSPHATE REGULON SENSOR PROTEIN PHOR"/>
    <property type="match status" value="1"/>
</dbReference>
<dbReference type="InterPro" id="IPR003594">
    <property type="entry name" value="HATPase_dom"/>
</dbReference>
<dbReference type="GO" id="GO:0000155">
    <property type="term" value="F:phosphorelay sensor kinase activity"/>
    <property type="evidence" value="ECO:0007669"/>
    <property type="project" value="InterPro"/>
</dbReference>
<evidence type="ECO:0000256" key="7">
    <source>
        <dbReference type="ARBA" id="ARBA00022553"/>
    </source>
</evidence>